<proteinExistence type="predicted"/>
<evidence type="ECO:0000313" key="2">
    <source>
        <dbReference type="EMBL" id="CAH0727627.1"/>
    </source>
</evidence>
<organism evidence="2 3">
    <name type="scientific">Brenthis ino</name>
    <name type="common">lesser marbled fritillary</name>
    <dbReference type="NCBI Taxonomy" id="405034"/>
    <lineage>
        <taxon>Eukaryota</taxon>
        <taxon>Metazoa</taxon>
        <taxon>Ecdysozoa</taxon>
        <taxon>Arthropoda</taxon>
        <taxon>Hexapoda</taxon>
        <taxon>Insecta</taxon>
        <taxon>Pterygota</taxon>
        <taxon>Neoptera</taxon>
        <taxon>Endopterygota</taxon>
        <taxon>Lepidoptera</taxon>
        <taxon>Glossata</taxon>
        <taxon>Ditrysia</taxon>
        <taxon>Papilionoidea</taxon>
        <taxon>Nymphalidae</taxon>
        <taxon>Heliconiinae</taxon>
        <taxon>Argynnini</taxon>
        <taxon>Brenthis</taxon>
    </lineage>
</organism>
<keyword evidence="1" id="KW-0732">Signal</keyword>
<sequence>MYRVLVIFLIFTATEGFRCRHQPRHFRHPRLHKHYHQYPRLPNHRNIELFADISRKLRDIDIALHDTCKQNENRTKEIYGSNYVLKYNLPEYKNPNISVKINNRVISTIVEANGKKFEDVRILPEILKHSQVLWLFDDDELKVVIPYKNNLGEEVPVQCKRIYGVIDIPSINEILSGENISPNSDSTSIMPETYV</sequence>
<dbReference type="AlphaFoldDB" id="A0A8J9UXJ7"/>
<gene>
    <name evidence="2" type="ORF">BINO364_LOCUS12942</name>
</gene>
<reference evidence="2" key="1">
    <citation type="submission" date="2021-12" db="EMBL/GenBank/DDBJ databases">
        <authorList>
            <person name="Martin H S."/>
        </authorList>
    </citation>
    <scope>NUCLEOTIDE SEQUENCE</scope>
</reference>
<protein>
    <submittedName>
        <fullName evidence="2">Uncharacterized protein</fullName>
    </submittedName>
</protein>
<dbReference type="EMBL" id="OV170226">
    <property type="protein sequence ID" value="CAH0727627.1"/>
    <property type="molecule type" value="Genomic_DNA"/>
</dbReference>
<accession>A0A8J9UXJ7</accession>
<dbReference type="Proteomes" id="UP000838878">
    <property type="component" value="Chromosome 6"/>
</dbReference>
<keyword evidence="3" id="KW-1185">Reference proteome</keyword>
<feature type="chain" id="PRO_5035442916" evidence="1">
    <location>
        <begin position="17"/>
        <end position="195"/>
    </location>
</feature>
<evidence type="ECO:0000256" key="1">
    <source>
        <dbReference type="SAM" id="SignalP"/>
    </source>
</evidence>
<name>A0A8J9UXJ7_9NEOP</name>
<evidence type="ECO:0000313" key="3">
    <source>
        <dbReference type="Proteomes" id="UP000838878"/>
    </source>
</evidence>
<feature type="signal peptide" evidence="1">
    <location>
        <begin position="1"/>
        <end position="16"/>
    </location>
</feature>
<feature type="non-terminal residue" evidence="2">
    <location>
        <position position="195"/>
    </location>
</feature>
<dbReference type="OrthoDB" id="7489956at2759"/>